<sequence length="856" mass="97359">MIPDLTNEQITTLGIALAAITTTITTSLLTLVYSRELRTLLTRLGVLPSVRRFQRYVRPEPGPRLACPSPTEYEPTPLAARNARREHHRPQSIPPLDQRDVRVATDPWAGWEDACPDQHPDYPAFGRWIGEAIQPLLDIQWDQPVGRPFLDHHPTFELPDEPPVRDPVPSYETTDPRTLPGARPRPLRFTGERNSIPFPMTTRRRRTIGTSSTPPAPRTYGRWPSEDSDSDTDADEPGPSQRRGRLPDPESEPDPLADPTLSEESPFNPRGRDYEWNQLAQVDRDILGPYAVEAWELRRADVEAHTRIPEWNSTHEHMEYYLARSPPEPTPIMTTAYTLRIPGWNDTTSDPEPRANKEKSKESLTASAGSTTSDDDKEDPLTGLKGFHYNWNRIHPGFQPSQATEDYLQPMKDSPPRRDRRRRDLYHGKGTSVLIAGAENDEQMGEGSGQPAQPGPQNPEELAQHYAAALLQIAQLRNSENNLRDQLTTAQDANRGRPPGRQLDPDWYSVARPPSWEGPPATRPTGTWNAAEPPAAAGVKPILMEKPRKFAGKHDDIERFVGDCITYFEVFRQYFMDDPSRTIVLLTSLLEGDAEDWWVHKRPDYWHIPHWNDADFNQGPRYRYPDWVTFIWEFHEEFRDAAVEETHERKMGEIKMAGKTATKFFREIEREAKLANRREDTGPCGTMVRAVRQGIPGSYARIIANIGLGVPQDYDDWKERVIQMYKQREIQDAYEKAHGLDSRGHDHQKKPNPRQKQITAPNNNNARGATSSSSGNQSGWGSGSKMAAVKTKTYGGMGEPMQIDRKKYMSEGRCFNCDEKGHISKNCPKPKKQMVRAMEVIEEPKPETTKIEEVKE</sequence>
<feature type="compositionally biased region" description="Basic and acidic residues" evidence="4">
    <location>
        <begin position="351"/>
        <end position="362"/>
    </location>
</feature>
<dbReference type="Gene3D" id="4.10.60.10">
    <property type="entry name" value="Zinc finger, CCHC-type"/>
    <property type="match status" value="1"/>
</dbReference>
<evidence type="ECO:0000256" key="5">
    <source>
        <dbReference type="SAM" id="Phobius"/>
    </source>
</evidence>
<dbReference type="SMART" id="SM00343">
    <property type="entry name" value="ZnF_C2HC"/>
    <property type="match status" value="1"/>
</dbReference>
<dbReference type="InterPro" id="IPR001878">
    <property type="entry name" value="Znf_CCHC"/>
</dbReference>
<feature type="domain" description="CCHC-type" evidence="6">
    <location>
        <begin position="813"/>
        <end position="829"/>
    </location>
</feature>
<dbReference type="GO" id="GO:0006397">
    <property type="term" value="P:mRNA processing"/>
    <property type="evidence" value="ECO:0007669"/>
    <property type="project" value="UniProtKB-KW"/>
</dbReference>
<keyword evidence="5" id="KW-1133">Transmembrane helix</keyword>
<dbReference type="SUPFAM" id="SSF57756">
    <property type="entry name" value="Retrovirus zinc finger-like domains"/>
    <property type="match status" value="1"/>
</dbReference>
<dbReference type="STRING" id="47427.A0A2H3EEX9"/>
<feature type="region of interest" description="Disordered" evidence="4">
    <location>
        <begin position="512"/>
        <end position="533"/>
    </location>
</feature>
<name>A0A2H3EEX9_ARMGA</name>
<evidence type="ECO:0000256" key="4">
    <source>
        <dbReference type="SAM" id="MobiDB-lite"/>
    </source>
</evidence>
<feature type="region of interest" description="Disordered" evidence="4">
    <location>
        <begin position="150"/>
        <end position="272"/>
    </location>
</feature>
<evidence type="ECO:0000256" key="3">
    <source>
        <dbReference type="SAM" id="Coils"/>
    </source>
</evidence>
<accession>A0A2H3EEX9</accession>
<evidence type="ECO:0000256" key="2">
    <source>
        <dbReference type="PROSITE-ProRule" id="PRU00047"/>
    </source>
</evidence>
<feature type="compositionally biased region" description="Polar residues" evidence="4">
    <location>
        <begin position="363"/>
        <end position="372"/>
    </location>
</feature>
<feature type="transmembrane region" description="Helical" evidence="5">
    <location>
        <begin position="12"/>
        <end position="33"/>
    </location>
</feature>
<feature type="compositionally biased region" description="Polar residues" evidence="4">
    <location>
        <begin position="754"/>
        <end position="770"/>
    </location>
</feature>
<keyword evidence="8" id="KW-1185">Reference proteome</keyword>
<dbReference type="InterPro" id="IPR036875">
    <property type="entry name" value="Znf_CCHC_sf"/>
</dbReference>
<dbReference type="PROSITE" id="PS50158">
    <property type="entry name" value="ZF_CCHC"/>
    <property type="match status" value="1"/>
</dbReference>
<evidence type="ECO:0000313" key="8">
    <source>
        <dbReference type="Proteomes" id="UP000217790"/>
    </source>
</evidence>
<proteinExistence type="predicted"/>
<dbReference type="AlphaFoldDB" id="A0A2H3EEX9"/>
<dbReference type="Pfam" id="PF00098">
    <property type="entry name" value="zf-CCHC"/>
    <property type="match status" value="1"/>
</dbReference>
<dbReference type="OrthoDB" id="3068543at2759"/>
<keyword evidence="2" id="KW-0862">Zinc</keyword>
<feature type="region of interest" description="Disordered" evidence="4">
    <location>
        <begin position="393"/>
        <end position="431"/>
    </location>
</feature>
<feature type="compositionally biased region" description="Acidic residues" evidence="4">
    <location>
        <begin position="226"/>
        <end position="236"/>
    </location>
</feature>
<dbReference type="GO" id="GO:0003676">
    <property type="term" value="F:nucleic acid binding"/>
    <property type="evidence" value="ECO:0007669"/>
    <property type="project" value="InterPro"/>
</dbReference>
<keyword evidence="5" id="KW-0472">Membrane</keyword>
<reference evidence="8" key="1">
    <citation type="journal article" date="2017" name="Nat. Ecol. Evol.">
        <title>Genome expansion and lineage-specific genetic innovations in the forest pathogenic fungi Armillaria.</title>
        <authorList>
            <person name="Sipos G."/>
            <person name="Prasanna A.N."/>
            <person name="Walter M.C."/>
            <person name="O'Connor E."/>
            <person name="Balint B."/>
            <person name="Krizsan K."/>
            <person name="Kiss B."/>
            <person name="Hess J."/>
            <person name="Varga T."/>
            <person name="Slot J."/>
            <person name="Riley R."/>
            <person name="Boka B."/>
            <person name="Rigling D."/>
            <person name="Barry K."/>
            <person name="Lee J."/>
            <person name="Mihaltcheva S."/>
            <person name="LaButti K."/>
            <person name="Lipzen A."/>
            <person name="Waldron R."/>
            <person name="Moloney N.M."/>
            <person name="Sperisen C."/>
            <person name="Kredics L."/>
            <person name="Vagvoelgyi C."/>
            <person name="Patrignani A."/>
            <person name="Fitzpatrick D."/>
            <person name="Nagy I."/>
            <person name="Doyle S."/>
            <person name="Anderson J.B."/>
            <person name="Grigoriev I.V."/>
            <person name="Gueldener U."/>
            <person name="Muensterkoetter M."/>
            <person name="Nagy L.G."/>
        </authorList>
    </citation>
    <scope>NUCLEOTIDE SEQUENCE [LARGE SCALE GENOMIC DNA]</scope>
    <source>
        <strain evidence="8">Ar21-2</strain>
    </source>
</reference>
<evidence type="ECO:0000256" key="1">
    <source>
        <dbReference type="ARBA" id="ARBA00022664"/>
    </source>
</evidence>
<evidence type="ECO:0000313" key="7">
    <source>
        <dbReference type="EMBL" id="PBL04535.1"/>
    </source>
</evidence>
<dbReference type="OMA" id="WESFIND"/>
<gene>
    <name evidence="7" type="ORF">ARMGADRAFT_1070980</name>
</gene>
<feature type="region of interest" description="Disordered" evidence="4">
    <location>
        <begin position="343"/>
        <end position="381"/>
    </location>
</feature>
<dbReference type="EMBL" id="KZ293644">
    <property type="protein sequence ID" value="PBL04535.1"/>
    <property type="molecule type" value="Genomic_DNA"/>
</dbReference>
<dbReference type="Proteomes" id="UP000217790">
    <property type="component" value="Unassembled WGS sequence"/>
</dbReference>
<keyword evidence="5" id="KW-0812">Transmembrane</keyword>
<dbReference type="GO" id="GO:0008270">
    <property type="term" value="F:zinc ion binding"/>
    <property type="evidence" value="ECO:0007669"/>
    <property type="project" value="UniProtKB-KW"/>
</dbReference>
<dbReference type="InParanoid" id="A0A2H3EEX9"/>
<keyword evidence="2" id="KW-0863">Zinc-finger</keyword>
<feature type="region of interest" description="Disordered" evidence="4">
    <location>
        <begin position="737"/>
        <end position="786"/>
    </location>
</feature>
<keyword evidence="2" id="KW-0479">Metal-binding</keyword>
<evidence type="ECO:0000259" key="6">
    <source>
        <dbReference type="PROSITE" id="PS50158"/>
    </source>
</evidence>
<protein>
    <recommendedName>
        <fullName evidence="6">CCHC-type domain-containing protein</fullName>
    </recommendedName>
</protein>
<feature type="coiled-coil region" evidence="3">
    <location>
        <begin position="466"/>
        <end position="493"/>
    </location>
</feature>
<keyword evidence="3" id="KW-0175">Coiled coil</keyword>
<organism evidence="7 8">
    <name type="scientific">Armillaria gallica</name>
    <name type="common">Bulbous honey fungus</name>
    <name type="synonym">Armillaria bulbosa</name>
    <dbReference type="NCBI Taxonomy" id="47427"/>
    <lineage>
        <taxon>Eukaryota</taxon>
        <taxon>Fungi</taxon>
        <taxon>Dikarya</taxon>
        <taxon>Basidiomycota</taxon>
        <taxon>Agaricomycotina</taxon>
        <taxon>Agaricomycetes</taxon>
        <taxon>Agaricomycetidae</taxon>
        <taxon>Agaricales</taxon>
        <taxon>Marasmiineae</taxon>
        <taxon>Physalacriaceae</taxon>
        <taxon>Armillaria</taxon>
    </lineage>
</organism>
<keyword evidence="1" id="KW-0507">mRNA processing</keyword>